<dbReference type="GeneID" id="18259649"/>
<dbReference type="EMBL" id="GL988045">
    <property type="protein sequence ID" value="EGS18992.1"/>
    <property type="molecule type" value="Genomic_DNA"/>
</dbReference>
<evidence type="ECO:0000313" key="3">
    <source>
        <dbReference type="EMBL" id="EGS18992.1"/>
    </source>
</evidence>
<feature type="compositionally biased region" description="Polar residues" evidence="2">
    <location>
        <begin position="77"/>
        <end position="92"/>
    </location>
</feature>
<organism evidence="4">
    <name type="scientific">Chaetomium thermophilum (strain DSM 1495 / CBS 144.50 / IMI 039719)</name>
    <name type="common">Thermochaetoides thermophila</name>
    <dbReference type="NCBI Taxonomy" id="759272"/>
    <lineage>
        <taxon>Eukaryota</taxon>
        <taxon>Fungi</taxon>
        <taxon>Dikarya</taxon>
        <taxon>Ascomycota</taxon>
        <taxon>Pezizomycotina</taxon>
        <taxon>Sordariomycetes</taxon>
        <taxon>Sordariomycetidae</taxon>
        <taxon>Sordariales</taxon>
        <taxon>Chaetomiaceae</taxon>
        <taxon>Thermochaetoides</taxon>
    </lineage>
</organism>
<dbReference type="KEGG" id="cthr:CTHT_0056110"/>
<dbReference type="AlphaFoldDB" id="G0SC66"/>
<accession>G0SC66</accession>
<evidence type="ECO:0000313" key="4">
    <source>
        <dbReference type="Proteomes" id="UP000008066"/>
    </source>
</evidence>
<keyword evidence="4" id="KW-1185">Reference proteome</keyword>
<sequence>MFYLPEEEADRLCREAGVVPPSPPAYDVAQTKGKRKAGDESVGVDLLDSEDETALIELTKATEEAWNTPRHPRPSILYNNLPTPNTSTTRQPNTKRIKTFHEQALPSTPTPIRSRDPLLPAQHQVRASPRPEDDDAAITFEILQDLKPSIQRIDPGVLEKIRFRLNQFEAKQNGIKKSLAWARDAVKMRDRQINGLKLDNGRLLEENLRLRDQYLGLREEVDRLRKDREVLEALKRSYPSIVRELGG</sequence>
<name>G0SC66_CHATD</name>
<feature type="coiled-coil region" evidence="1">
    <location>
        <begin position="207"/>
        <end position="234"/>
    </location>
</feature>
<dbReference type="RefSeq" id="XP_006695937.1">
    <property type="nucleotide sequence ID" value="XM_006695874.1"/>
</dbReference>
<protein>
    <submittedName>
        <fullName evidence="3">Uncharacterized protein</fullName>
    </submittedName>
</protein>
<gene>
    <name evidence="3" type="ORF">CTHT_0056110</name>
</gene>
<evidence type="ECO:0000256" key="2">
    <source>
        <dbReference type="SAM" id="MobiDB-lite"/>
    </source>
</evidence>
<proteinExistence type="predicted"/>
<evidence type="ECO:0000256" key="1">
    <source>
        <dbReference type="SAM" id="Coils"/>
    </source>
</evidence>
<feature type="region of interest" description="Disordered" evidence="2">
    <location>
        <begin position="16"/>
        <end position="43"/>
    </location>
</feature>
<reference evidence="3 4" key="1">
    <citation type="journal article" date="2011" name="Cell">
        <title>Insight into structure and assembly of the nuclear pore complex by utilizing the genome of a eukaryotic thermophile.</title>
        <authorList>
            <person name="Amlacher S."/>
            <person name="Sarges P."/>
            <person name="Flemming D."/>
            <person name="van Noort V."/>
            <person name="Kunze R."/>
            <person name="Devos D.P."/>
            <person name="Arumugam M."/>
            <person name="Bork P."/>
            <person name="Hurt E."/>
        </authorList>
    </citation>
    <scope>NUCLEOTIDE SEQUENCE [LARGE SCALE GENOMIC DNA]</scope>
    <source>
        <strain evidence="4">DSM 1495 / CBS 144.50 / IMI 039719</strain>
    </source>
</reference>
<keyword evidence="1" id="KW-0175">Coiled coil</keyword>
<feature type="region of interest" description="Disordered" evidence="2">
    <location>
        <begin position="67"/>
        <end position="92"/>
    </location>
</feature>
<dbReference type="HOGENOM" id="CLU_1124408_0_0_1"/>
<dbReference type="Proteomes" id="UP000008066">
    <property type="component" value="Unassembled WGS sequence"/>
</dbReference>